<evidence type="ECO:0000313" key="13">
    <source>
        <dbReference type="EMBL" id="NMD85981.1"/>
    </source>
</evidence>
<keyword evidence="7 11" id="KW-0804">Transcription</keyword>
<dbReference type="RefSeq" id="WP_116884718.1">
    <property type="nucleotide sequence ID" value="NZ_CABMMC010000135.1"/>
</dbReference>
<dbReference type="SUPFAM" id="SSF55257">
    <property type="entry name" value="RBP11-like subunits of RNA polymerase"/>
    <property type="match status" value="1"/>
</dbReference>
<comment type="catalytic activity">
    <reaction evidence="10 11">
        <text>RNA(n) + a ribonucleoside 5'-triphosphate = RNA(n+1) + diphosphate</text>
        <dbReference type="Rhea" id="RHEA:21248"/>
        <dbReference type="Rhea" id="RHEA-COMP:14527"/>
        <dbReference type="Rhea" id="RHEA-COMP:17342"/>
        <dbReference type="ChEBI" id="CHEBI:33019"/>
        <dbReference type="ChEBI" id="CHEBI:61557"/>
        <dbReference type="ChEBI" id="CHEBI:140395"/>
        <dbReference type="EC" id="2.7.7.6"/>
    </reaction>
</comment>
<dbReference type="AlphaFoldDB" id="A0A2U1ASK7"/>
<dbReference type="Proteomes" id="UP000576225">
    <property type="component" value="Unassembled WGS sequence"/>
</dbReference>
<dbReference type="GO" id="GO:0003899">
    <property type="term" value="F:DNA-directed RNA polymerase activity"/>
    <property type="evidence" value="ECO:0007669"/>
    <property type="project" value="UniProtKB-UniRule"/>
</dbReference>
<protein>
    <recommendedName>
        <fullName evidence="3 11">DNA-directed RNA polymerase subunit alpha</fullName>
        <shortName evidence="11">RNAP subunit alpha</shortName>
        <ecNumber evidence="2 11">2.7.7.6</ecNumber>
    </recommendedName>
    <alternativeName>
        <fullName evidence="9 11">RNA polymerase subunit alpha</fullName>
    </alternativeName>
    <alternativeName>
        <fullName evidence="8 11">Transcriptase subunit alpha</fullName>
    </alternativeName>
</protein>
<dbReference type="EMBL" id="QEKH01000021">
    <property type="protein sequence ID" value="PVY39363.1"/>
    <property type="molecule type" value="Genomic_DNA"/>
</dbReference>
<comment type="similarity">
    <text evidence="1 11">Belongs to the RNA polymerase alpha chain family.</text>
</comment>
<comment type="caution">
    <text evidence="14">The sequence shown here is derived from an EMBL/GenBank/DDBJ whole genome shotgun (WGS) entry which is preliminary data.</text>
</comment>
<comment type="function">
    <text evidence="11">DNA-dependent RNA polymerase catalyzes the transcription of DNA into RNA using the four ribonucleoside triphosphates as substrates.</text>
</comment>
<dbReference type="GO" id="GO:0005737">
    <property type="term" value="C:cytoplasm"/>
    <property type="evidence" value="ECO:0007669"/>
    <property type="project" value="UniProtKB-ARBA"/>
</dbReference>
<proteinExistence type="inferred from homology"/>
<keyword evidence="15" id="KW-1185">Reference proteome</keyword>
<feature type="domain" description="DNA-directed RNA polymerase RpoA/D/Rpb3-type" evidence="12">
    <location>
        <begin position="24"/>
        <end position="230"/>
    </location>
</feature>
<dbReference type="EMBL" id="JABAEW010000007">
    <property type="protein sequence ID" value="NMD85981.1"/>
    <property type="molecule type" value="Genomic_DNA"/>
</dbReference>
<reference evidence="14 15" key="1">
    <citation type="submission" date="2018-04" db="EMBL/GenBank/DDBJ databases">
        <title>Genomic Encyclopedia of Type Strains, Phase IV (KMG-IV): sequencing the most valuable type-strain genomes for metagenomic binning, comparative biology and taxonomic classification.</title>
        <authorList>
            <person name="Goeker M."/>
        </authorList>
    </citation>
    <scope>NUCLEOTIDE SEQUENCE [LARGE SCALE GENOMIC DNA]</scope>
    <source>
        <strain evidence="14 15">DSM 14823</strain>
    </source>
</reference>
<dbReference type="NCBIfam" id="TIGR02027">
    <property type="entry name" value="rpoA"/>
    <property type="match status" value="1"/>
</dbReference>
<sequence length="338" mass="37355">MTAAIGFPMPKSIVVDDATVTETYAKFIAAPFQSGFGHTLGNSLRRVLLSSLEGAAICSVRIDGAKHEFDSLDNVVEDVTEIVLNLKCVRLNLHAEGPKTLEIRKDKAGKVTAADIVCDSTVEVLNPDQVICTLDKSLPFRAEIEVIKGKGYLPAEKNTAPRSIGTIPVDCLFSPVTRVNYQVGAARVGEETEMDSLELEIWTDGRISPQNALEEAARILRDHLQPFMGNQVVEKDVVLTEEETKMFKLLSHDVEILDLSVRAMNCLNSANIKLIGELCTKTESRMLKYRNFGKKSLDEIKEKIEKLGLELGMSFSDRLMAALEAESVRVRSEVEETK</sequence>
<keyword evidence="4 11" id="KW-0240">DNA-directed RNA polymerase</keyword>
<dbReference type="OrthoDB" id="9805706at2"/>
<keyword evidence="6 11" id="KW-0548">Nucleotidyltransferase</keyword>
<evidence type="ECO:0000256" key="11">
    <source>
        <dbReference type="HAMAP-Rule" id="MF_00059"/>
    </source>
</evidence>
<dbReference type="GeneID" id="78296013"/>
<dbReference type="SUPFAM" id="SSF56553">
    <property type="entry name" value="Insert subdomain of RNA polymerase alpha subunit"/>
    <property type="match status" value="1"/>
</dbReference>
<dbReference type="InterPro" id="IPR011260">
    <property type="entry name" value="RNAP_asu_C"/>
</dbReference>
<name>A0A2U1ASK7_9BACT</name>
<feature type="region of interest" description="Alpha N-terminal domain (alpha-NTD)" evidence="11">
    <location>
        <begin position="1"/>
        <end position="234"/>
    </location>
</feature>
<feature type="region of interest" description="Alpha C-terminal domain (alpha-CTD)" evidence="11">
    <location>
        <begin position="247"/>
        <end position="338"/>
    </location>
</feature>
<accession>A0A2U1ASK7</accession>
<dbReference type="CDD" id="cd06928">
    <property type="entry name" value="RNAP_alpha_NTD"/>
    <property type="match status" value="1"/>
</dbReference>
<evidence type="ECO:0000256" key="6">
    <source>
        <dbReference type="ARBA" id="ARBA00022695"/>
    </source>
</evidence>
<dbReference type="InterPro" id="IPR036603">
    <property type="entry name" value="RBP11-like"/>
</dbReference>
<evidence type="ECO:0000313" key="15">
    <source>
        <dbReference type="Proteomes" id="UP000245959"/>
    </source>
</evidence>
<dbReference type="Gene3D" id="1.10.150.20">
    <property type="entry name" value="5' to 3' exonuclease, C-terminal subdomain"/>
    <property type="match status" value="1"/>
</dbReference>
<dbReference type="GO" id="GO:0000428">
    <property type="term" value="C:DNA-directed RNA polymerase complex"/>
    <property type="evidence" value="ECO:0007669"/>
    <property type="project" value="UniProtKB-KW"/>
</dbReference>
<dbReference type="InterPro" id="IPR011263">
    <property type="entry name" value="DNA-dir_RNA_pol_RpoA/D/Rpb3"/>
</dbReference>
<keyword evidence="5 11" id="KW-0808">Transferase</keyword>
<dbReference type="Pfam" id="PF01193">
    <property type="entry name" value="RNA_pol_L"/>
    <property type="match status" value="1"/>
</dbReference>
<dbReference type="SUPFAM" id="SSF47789">
    <property type="entry name" value="C-terminal domain of RNA polymerase alpha subunit"/>
    <property type="match status" value="1"/>
</dbReference>
<evidence type="ECO:0000256" key="3">
    <source>
        <dbReference type="ARBA" id="ARBA00015972"/>
    </source>
</evidence>
<dbReference type="GO" id="GO:0003677">
    <property type="term" value="F:DNA binding"/>
    <property type="evidence" value="ECO:0007669"/>
    <property type="project" value="UniProtKB-UniRule"/>
</dbReference>
<dbReference type="Gene3D" id="3.30.1360.10">
    <property type="entry name" value="RNA polymerase, RBP11-like subunit"/>
    <property type="match status" value="1"/>
</dbReference>
<dbReference type="Pfam" id="PF01000">
    <property type="entry name" value="RNA_pol_A_bac"/>
    <property type="match status" value="1"/>
</dbReference>
<evidence type="ECO:0000259" key="12">
    <source>
        <dbReference type="SMART" id="SM00662"/>
    </source>
</evidence>
<evidence type="ECO:0000256" key="8">
    <source>
        <dbReference type="ARBA" id="ARBA00032524"/>
    </source>
</evidence>
<gene>
    <name evidence="11" type="primary">rpoA</name>
    <name evidence="14" type="ORF">C8D82_12138</name>
    <name evidence="13" type="ORF">HF882_05225</name>
</gene>
<evidence type="ECO:0000313" key="14">
    <source>
        <dbReference type="EMBL" id="PVY39363.1"/>
    </source>
</evidence>
<dbReference type="InterPro" id="IPR011262">
    <property type="entry name" value="DNA-dir_RNA_pol_insert"/>
</dbReference>
<evidence type="ECO:0000256" key="5">
    <source>
        <dbReference type="ARBA" id="ARBA00022679"/>
    </source>
</evidence>
<evidence type="ECO:0000256" key="4">
    <source>
        <dbReference type="ARBA" id="ARBA00022478"/>
    </source>
</evidence>
<comment type="domain">
    <text evidence="11">The N-terminal domain is essential for RNAP assembly and basal transcription, whereas the C-terminal domain is involved in interaction with transcriptional regulators and with upstream promoter elements.</text>
</comment>
<dbReference type="FunFam" id="2.170.120.12:FF:000001">
    <property type="entry name" value="DNA-directed RNA polymerase subunit alpha"/>
    <property type="match status" value="1"/>
</dbReference>
<dbReference type="EC" id="2.7.7.6" evidence="2 11"/>
<dbReference type="SMART" id="SM00662">
    <property type="entry name" value="RPOLD"/>
    <property type="match status" value="1"/>
</dbReference>
<dbReference type="Proteomes" id="UP000245959">
    <property type="component" value="Unassembled WGS sequence"/>
</dbReference>
<dbReference type="GO" id="GO:0006351">
    <property type="term" value="P:DNA-templated transcription"/>
    <property type="evidence" value="ECO:0007669"/>
    <property type="project" value="UniProtKB-UniRule"/>
</dbReference>
<dbReference type="InterPro" id="IPR011773">
    <property type="entry name" value="DNA-dir_RpoA"/>
</dbReference>
<comment type="subunit">
    <text evidence="11">Homodimer. The RNAP catalytic core consists of 2 alpha, 1 beta, 1 beta' and 1 omega subunit. When a sigma factor is associated with the core the holoenzyme is formed, which can initiate transcription.</text>
</comment>
<evidence type="ECO:0000313" key="16">
    <source>
        <dbReference type="Proteomes" id="UP000576225"/>
    </source>
</evidence>
<dbReference type="Gene3D" id="2.170.120.12">
    <property type="entry name" value="DNA-directed RNA polymerase, insert domain"/>
    <property type="match status" value="1"/>
</dbReference>
<dbReference type="Pfam" id="PF03118">
    <property type="entry name" value="RNA_pol_A_CTD"/>
    <property type="match status" value="1"/>
</dbReference>
<evidence type="ECO:0000256" key="2">
    <source>
        <dbReference type="ARBA" id="ARBA00012418"/>
    </source>
</evidence>
<evidence type="ECO:0000256" key="7">
    <source>
        <dbReference type="ARBA" id="ARBA00023163"/>
    </source>
</evidence>
<evidence type="ECO:0000256" key="1">
    <source>
        <dbReference type="ARBA" id="ARBA00007123"/>
    </source>
</evidence>
<dbReference type="NCBIfam" id="NF003513">
    <property type="entry name" value="PRK05182.1-2"/>
    <property type="match status" value="1"/>
</dbReference>
<organism evidence="14 15">
    <name type="scientific">Victivallis vadensis</name>
    <dbReference type="NCBI Taxonomy" id="172901"/>
    <lineage>
        <taxon>Bacteria</taxon>
        <taxon>Pseudomonadati</taxon>
        <taxon>Lentisphaerota</taxon>
        <taxon>Lentisphaeria</taxon>
        <taxon>Victivallales</taxon>
        <taxon>Victivallaceae</taxon>
        <taxon>Victivallis</taxon>
    </lineage>
</organism>
<reference evidence="13 16" key="2">
    <citation type="submission" date="2020-04" db="EMBL/GenBank/DDBJ databases">
        <authorList>
            <person name="Hitch T.C.A."/>
            <person name="Wylensek D."/>
            <person name="Clavel T."/>
        </authorList>
    </citation>
    <scope>NUCLEOTIDE SEQUENCE [LARGE SCALE GENOMIC DNA]</scope>
    <source>
        <strain evidence="13 16">COR2-253-APC-1A</strain>
    </source>
</reference>
<dbReference type="NCBIfam" id="NF003519">
    <property type="entry name" value="PRK05182.2-5"/>
    <property type="match status" value="1"/>
</dbReference>
<evidence type="ECO:0000256" key="9">
    <source>
        <dbReference type="ARBA" id="ARBA00033070"/>
    </source>
</evidence>
<dbReference type="HAMAP" id="MF_00059">
    <property type="entry name" value="RNApol_bact_RpoA"/>
    <property type="match status" value="1"/>
</dbReference>
<dbReference type="GO" id="GO:0046983">
    <property type="term" value="F:protein dimerization activity"/>
    <property type="evidence" value="ECO:0007669"/>
    <property type="project" value="InterPro"/>
</dbReference>
<dbReference type="InterPro" id="IPR036643">
    <property type="entry name" value="RNApol_insert_sf"/>
</dbReference>
<evidence type="ECO:0000256" key="10">
    <source>
        <dbReference type="ARBA" id="ARBA00048552"/>
    </source>
</evidence>